<protein>
    <submittedName>
        <fullName evidence="1">Uncharacterized protein</fullName>
    </submittedName>
</protein>
<sequence length="134" mass="14890">MSDHVYPRLEGRVQHASIVPDSEIADVIVTERENGRSKLFAYTMAVAVCRDPAAAKRVMDEVDAEIAALAAIDVSKCRNEDEYDQKIGTASKYLNSERWRDGMLLKYGAESFEELKAALVKLDEGPMEIGPIVE</sequence>
<evidence type="ECO:0000313" key="1">
    <source>
        <dbReference type="EMBL" id="QJA89141.1"/>
    </source>
</evidence>
<accession>A0A6M3L6J7</accession>
<reference evidence="1" key="1">
    <citation type="submission" date="2020-03" db="EMBL/GenBank/DDBJ databases">
        <title>The deep terrestrial virosphere.</title>
        <authorList>
            <person name="Holmfeldt K."/>
            <person name="Nilsson E."/>
            <person name="Simone D."/>
            <person name="Lopez-Fernandez M."/>
            <person name="Wu X."/>
            <person name="de Brujin I."/>
            <person name="Lundin D."/>
            <person name="Andersson A."/>
            <person name="Bertilsson S."/>
            <person name="Dopson M."/>
        </authorList>
    </citation>
    <scope>NUCLEOTIDE SEQUENCE</scope>
    <source>
        <strain evidence="1">MM415B02603</strain>
    </source>
</reference>
<organism evidence="1">
    <name type="scientific">viral metagenome</name>
    <dbReference type="NCBI Taxonomy" id="1070528"/>
    <lineage>
        <taxon>unclassified sequences</taxon>
        <taxon>metagenomes</taxon>
        <taxon>organismal metagenomes</taxon>
    </lineage>
</organism>
<name>A0A6M3L6J7_9ZZZZ</name>
<gene>
    <name evidence="1" type="ORF">MM415B02603_0011</name>
</gene>
<dbReference type="AlphaFoldDB" id="A0A6M3L6J7"/>
<proteinExistence type="predicted"/>
<dbReference type="EMBL" id="MT142825">
    <property type="protein sequence ID" value="QJA89141.1"/>
    <property type="molecule type" value="Genomic_DNA"/>
</dbReference>